<feature type="domain" description="DUF2061" evidence="1">
    <location>
        <begin position="125"/>
        <end position="176"/>
    </location>
</feature>
<dbReference type="InterPro" id="IPR018638">
    <property type="entry name" value="DUF2061_membrane"/>
</dbReference>
<accession>A0A448Z3K8</accession>
<protein>
    <recommendedName>
        <fullName evidence="1">DUF2061 domain-containing protein</fullName>
    </recommendedName>
</protein>
<organism evidence="2 3">
    <name type="scientific">Pseudo-nitzschia multistriata</name>
    <dbReference type="NCBI Taxonomy" id="183589"/>
    <lineage>
        <taxon>Eukaryota</taxon>
        <taxon>Sar</taxon>
        <taxon>Stramenopiles</taxon>
        <taxon>Ochrophyta</taxon>
        <taxon>Bacillariophyta</taxon>
        <taxon>Bacillariophyceae</taxon>
        <taxon>Bacillariophycidae</taxon>
        <taxon>Bacillariales</taxon>
        <taxon>Bacillariaceae</taxon>
        <taxon>Pseudo-nitzschia</taxon>
    </lineage>
</organism>
<dbReference type="OrthoDB" id="41281at2759"/>
<evidence type="ECO:0000259" key="1">
    <source>
        <dbReference type="Pfam" id="PF09834"/>
    </source>
</evidence>
<proteinExistence type="predicted"/>
<reference evidence="2 3" key="1">
    <citation type="submission" date="2019-01" db="EMBL/GenBank/DDBJ databases">
        <authorList>
            <person name="Ferrante I. M."/>
        </authorList>
    </citation>
    <scope>NUCLEOTIDE SEQUENCE [LARGE SCALE GENOMIC DNA]</scope>
    <source>
        <strain evidence="2 3">B856</strain>
    </source>
</reference>
<dbReference type="EMBL" id="CAACVS010000097">
    <property type="protein sequence ID" value="VEU36631.1"/>
    <property type="molecule type" value="Genomic_DNA"/>
</dbReference>
<evidence type="ECO:0000313" key="2">
    <source>
        <dbReference type="EMBL" id="VEU36631.1"/>
    </source>
</evidence>
<name>A0A448Z3K8_9STRA</name>
<gene>
    <name evidence="2" type="ORF">PSNMU_V1.4_AUG-EV-PASAV3_0033970</name>
</gene>
<keyword evidence="3" id="KW-1185">Reference proteome</keyword>
<dbReference type="Proteomes" id="UP000291116">
    <property type="component" value="Unassembled WGS sequence"/>
</dbReference>
<evidence type="ECO:0000313" key="3">
    <source>
        <dbReference type="Proteomes" id="UP000291116"/>
    </source>
</evidence>
<dbReference type="AlphaFoldDB" id="A0A448Z3K8"/>
<sequence length="180" mass="19739">MNTCFRCGIFVDRILSAVAVVADPKTPLVVCSKEFDSSQPAHRRSFRIDIIETFMMEARKRGGTSRESVGDYDIETNQGVGAVDMASASPYSRMAKDPVEVVGGAPDGILAPGPSPAEDSHIRSLAKGFTWRFVASGTTIAIAKIVTGETTIAFQIGFIEFFAKIMIYYLHERIWAKIRL</sequence>
<dbReference type="Pfam" id="PF09834">
    <property type="entry name" value="DUF2061"/>
    <property type="match status" value="1"/>
</dbReference>